<dbReference type="AlphaFoldDB" id="A0A0F9E4X6"/>
<protein>
    <submittedName>
        <fullName evidence="1">Uncharacterized protein</fullName>
    </submittedName>
</protein>
<reference evidence="1" key="1">
    <citation type="journal article" date="2015" name="Nature">
        <title>Complex archaea that bridge the gap between prokaryotes and eukaryotes.</title>
        <authorList>
            <person name="Spang A."/>
            <person name="Saw J.H."/>
            <person name="Jorgensen S.L."/>
            <person name="Zaremba-Niedzwiedzka K."/>
            <person name="Martijn J."/>
            <person name="Lind A.E."/>
            <person name="van Eijk R."/>
            <person name="Schleper C."/>
            <person name="Guy L."/>
            <person name="Ettema T.J."/>
        </authorList>
    </citation>
    <scope>NUCLEOTIDE SEQUENCE</scope>
</reference>
<organism evidence="1">
    <name type="scientific">marine sediment metagenome</name>
    <dbReference type="NCBI Taxonomy" id="412755"/>
    <lineage>
        <taxon>unclassified sequences</taxon>
        <taxon>metagenomes</taxon>
        <taxon>ecological metagenomes</taxon>
    </lineage>
</organism>
<sequence>MSKRKRDHVLFLKDVLGGIEKIEKYTKGLTLEDLKDNGK</sequence>
<name>A0A0F9E4X6_9ZZZZ</name>
<proteinExistence type="predicted"/>
<dbReference type="EMBL" id="LAZR01026332">
    <property type="protein sequence ID" value="KKL69069.1"/>
    <property type="molecule type" value="Genomic_DNA"/>
</dbReference>
<gene>
    <name evidence="1" type="ORF">LCGC14_2118660</name>
</gene>
<accession>A0A0F9E4X6</accession>
<evidence type="ECO:0000313" key="1">
    <source>
        <dbReference type="EMBL" id="KKL69069.1"/>
    </source>
</evidence>
<comment type="caution">
    <text evidence="1">The sequence shown here is derived from an EMBL/GenBank/DDBJ whole genome shotgun (WGS) entry which is preliminary data.</text>
</comment>